<comment type="caution">
    <text evidence="1">The sequence shown here is derived from an EMBL/GenBank/DDBJ whole genome shotgun (WGS) entry which is preliminary data.</text>
</comment>
<organism evidence="1 2">
    <name type="scientific">Phormidesmis priestleyi</name>
    <dbReference type="NCBI Taxonomy" id="268141"/>
    <lineage>
        <taxon>Bacteria</taxon>
        <taxon>Bacillati</taxon>
        <taxon>Cyanobacteriota</taxon>
        <taxon>Cyanophyceae</taxon>
        <taxon>Leptolyngbyales</taxon>
        <taxon>Leptolyngbyaceae</taxon>
        <taxon>Phormidesmis</taxon>
    </lineage>
</organism>
<reference evidence="1 2" key="2">
    <citation type="submission" date="2018-06" db="EMBL/GenBank/DDBJ databases">
        <title>Metagenomic assembly of (sub)arctic Cyanobacteria and their associated microbiome from non-axenic cultures.</title>
        <authorList>
            <person name="Baurain D."/>
        </authorList>
    </citation>
    <scope>NUCLEOTIDE SEQUENCE [LARGE SCALE GENOMIC DNA]</scope>
    <source>
        <strain evidence="1">ULC027bin1</strain>
    </source>
</reference>
<gene>
    <name evidence="1" type="ORF">DCF15_01450</name>
</gene>
<dbReference type="CDD" id="cd06223">
    <property type="entry name" value="PRTases_typeI"/>
    <property type="match status" value="1"/>
</dbReference>
<name>A0A2W4XYJ3_9CYAN</name>
<evidence type="ECO:0000313" key="1">
    <source>
        <dbReference type="EMBL" id="PZO60802.1"/>
    </source>
</evidence>
<evidence type="ECO:0000313" key="2">
    <source>
        <dbReference type="Proteomes" id="UP000249794"/>
    </source>
</evidence>
<dbReference type="InterPro" id="IPR000836">
    <property type="entry name" value="PRTase_dom"/>
</dbReference>
<proteinExistence type="predicted"/>
<sequence>MIDVANLPHDFCIGCYVPRYLWDGEEPPHGFTDFIAAIKAFSIVDEIETEQAIENAILLLSENICGFNAVTVVPSHSKGGNAHAGIFRIAAGLAERSNGKVIDATSCLHRIHTVEKLAGGGDRAKDTHINSIQLRNPDFIKGKKVLLLDDVRCTGNSLAACREILEGAYPKAVHPFALAQSLNDNGENLETTYARVEYRLHMAYQIEHQGLDFEQNREQSALSQMYDFAR</sequence>
<dbReference type="InterPro" id="IPR029057">
    <property type="entry name" value="PRTase-like"/>
</dbReference>
<evidence type="ECO:0008006" key="3">
    <source>
        <dbReference type="Google" id="ProtNLM"/>
    </source>
</evidence>
<accession>A0A2W4XYJ3</accession>
<protein>
    <recommendedName>
        <fullName evidence="3">Phosphoribosyltransferase</fullName>
    </recommendedName>
</protein>
<dbReference type="Proteomes" id="UP000249794">
    <property type="component" value="Unassembled WGS sequence"/>
</dbReference>
<dbReference type="EMBL" id="QBMP01000006">
    <property type="protein sequence ID" value="PZO60802.1"/>
    <property type="molecule type" value="Genomic_DNA"/>
</dbReference>
<dbReference type="SUPFAM" id="SSF53271">
    <property type="entry name" value="PRTase-like"/>
    <property type="match status" value="1"/>
</dbReference>
<dbReference type="Gene3D" id="3.40.50.2020">
    <property type="match status" value="1"/>
</dbReference>
<dbReference type="AlphaFoldDB" id="A0A2W4XYJ3"/>
<reference evidence="2" key="1">
    <citation type="submission" date="2018-04" db="EMBL/GenBank/DDBJ databases">
        <authorList>
            <person name="Cornet L."/>
        </authorList>
    </citation>
    <scope>NUCLEOTIDE SEQUENCE [LARGE SCALE GENOMIC DNA]</scope>
</reference>